<organism evidence="18">
    <name type="scientific">freshwater metagenome</name>
    <dbReference type="NCBI Taxonomy" id="449393"/>
    <lineage>
        <taxon>unclassified sequences</taxon>
        <taxon>metagenomes</taxon>
        <taxon>ecological metagenomes</taxon>
    </lineage>
</organism>
<dbReference type="Pfam" id="PF08471">
    <property type="entry name" value="Ribonuc_red_2_N"/>
    <property type="match status" value="1"/>
</dbReference>
<dbReference type="GO" id="GO:0000166">
    <property type="term" value="F:nucleotide binding"/>
    <property type="evidence" value="ECO:0007669"/>
    <property type="project" value="UniProtKB-KW"/>
</dbReference>
<evidence type="ECO:0000256" key="4">
    <source>
        <dbReference type="ARBA" id="ARBA00014409"/>
    </source>
</evidence>
<dbReference type="InterPro" id="IPR000788">
    <property type="entry name" value="RNR_lg_C"/>
</dbReference>
<dbReference type="GO" id="GO:0071897">
    <property type="term" value="P:DNA biosynthetic process"/>
    <property type="evidence" value="ECO:0007669"/>
    <property type="project" value="UniProtKB-KW"/>
</dbReference>
<dbReference type="NCBIfam" id="NF005122">
    <property type="entry name" value="PRK06556.1"/>
    <property type="match status" value="1"/>
</dbReference>
<comment type="catalytic activity">
    <reaction evidence="13">
        <text>a 2'-deoxyribonucleoside 5'-diphosphate + [thioredoxin]-disulfide + H2O = a ribonucleoside 5'-diphosphate + [thioredoxin]-dithiol</text>
        <dbReference type="Rhea" id="RHEA:23252"/>
        <dbReference type="Rhea" id="RHEA-COMP:10698"/>
        <dbReference type="Rhea" id="RHEA-COMP:10700"/>
        <dbReference type="ChEBI" id="CHEBI:15377"/>
        <dbReference type="ChEBI" id="CHEBI:29950"/>
        <dbReference type="ChEBI" id="CHEBI:50058"/>
        <dbReference type="ChEBI" id="CHEBI:57930"/>
        <dbReference type="ChEBI" id="CHEBI:73316"/>
        <dbReference type="EC" id="1.17.4.1"/>
    </reaction>
</comment>
<dbReference type="SUPFAM" id="SSF51998">
    <property type="entry name" value="PFL-like glycyl radical enzymes"/>
    <property type="match status" value="1"/>
</dbReference>
<keyword evidence="10" id="KW-0170">Cobalt</keyword>
<dbReference type="InterPro" id="IPR024434">
    <property type="entry name" value="TSCPD_dom"/>
</dbReference>
<dbReference type="Pfam" id="PF12637">
    <property type="entry name" value="TSCPD"/>
    <property type="match status" value="1"/>
</dbReference>
<dbReference type="InterPro" id="IPR013344">
    <property type="entry name" value="RNR_NrdJ/NrdZ"/>
</dbReference>
<evidence type="ECO:0000256" key="12">
    <source>
        <dbReference type="ARBA" id="ARBA00033050"/>
    </source>
</evidence>
<evidence type="ECO:0000256" key="6">
    <source>
        <dbReference type="ARBA" id="ARBA00022634"/>
    </source>
</evidence>
<gene>
    <name evidence="17" type="ORF">UFOPK1711_00699</name>
    <name evidence="18" type="ORF">UFOPK2143_00682</name>
    <name evidence="19" type="ORF">UFOPK2350_00650</name>
</gene>
<dbReference type="Gene3D" id="3.20.70.20">
    <property type="match status" value="1"/>
</dbReference>
<proteinExistence type="inferred from homology"/>
<evidence type="ECO:0000256" key="1">
    <source>
        <dbReference type="ARBA" id="ARBA00001922"/>
    </source>
</evidence>
<feature type="domain" description="Ribonucleotide reductase class II vitamin B12-dependent N-terminal" evidence="15">
    <location>
        <begin position="38"/>
        <end position="124"/>
    </location>
</feature>
<dbReference type="EMBL" id="CAEZVV010000028">
    <property type="protein sequence ID" value="CAB4641295.1"/>
    <property type="molecule type" value="Genomic_DNA"/>
</dbReference>
<evidence type="ECO:0000259" key="15">
    <source>
        <dbReference type="Pfam" id="PF08471"/>
    </source>
</evidence>
<evidence type="ECO:0000259" key="16">
    <source>
        <dbReference type="Pfam" id="PF12637"/>
    </source>
</evidence>
<evidence type="ECO:0000256" key="10">
    <source>
        <dbReference type="ARBA" id="ARBA00023285"/>
    </source>
</evidence>
<evidence type="ECO:0000256" key="5">
    <source>
        <dbReference type="ARBA" id="ARBA00022628"/>
    </source>
</evidence>
<dbReference type="PRINTS" id="PR01183">
    <property type="entry name" value="RIBORDTASEM1"/>
</dbReference>
<dbReference type="EMBL" id="CAEZXE010000043">
    <property type="protein sequence ID" value="CAB4675872.1"/>
    <property type="molecule type" value="Genomic_DNA"/>
</dbReference>
<evidence type="ECO:0000256" key="9">
    <source>
        <dbReference type="ARBA" id="ARBA00023157"/>
    </source>
</evidence>
<dbReference type="AlphaFoldDB" id="A0A6J6JYC9"/>
<dbReference type="NCBIfam" id="TIGR02504">
    <property type="entry name" value="NrdJ_Z"/>
    <property type="match status" value="1"/>
</dbReference>
<evidence type="ECO:0000313" key="17">
    <source>
        <dbReference type="EMBL" id="CAB4573993.1"/>
    </source>
</evidence>
<feature type="domain" description="Ribonucleotide reductase large subunit C-terminal" evidence="14">
    <location>
        <begin position="146"/>
        <end position="680"/>
    </location>
</feature>
<evidence type="ECO:0000256" key="11">
    <source>
        <dbReference type="ARBA" id="ARBA00025437"/>
    </source>
</evidence>
<dbReference type="EC" id="1.17.4.1" evidence="3"/>
<comment type="function">
    <text evidence="11">Catalyzes the reduction of ribonucleotides to deoxyribonucleotides. May function to provide a pool of deoxyribonucleotide precursors for DNA repair during oxygen limitation and/or for immediate growth after restoration of oxygen.</text>
</comment>
<dbReference type="EMBL" id="CAEZTR010000031">
    <property type="protein sequence ID" value="CAB4573993.1"/>
    <property type="molecule type" value="Genomic_DNA"/>
</dbReference>
<keyword evidence="6" id="KW-0237">DNA synthesis</keyword>
<keyword evidence="5" id="KW-0846">Cobalamin</keyword>
<evidence type="ECO:0000313" key="19">
    <source>
        <dbReference type="EMBL" id="CAB4675872.1"/>
    </source>
</evidence>
<dbReference type="GO" id="GO:0004748">
    <property type="term" value="F:ribonucleoside-diphosphate reductase activity, thioredoxin disulfide as acceptor"/>
    <property type="evidence" value="ECO:0007669"/>
    <property type="project" value="UniProtKB-EC"/>
</dbReference>
<evidence type="ECO:0000256" key="7">
    <source>
        <dbReference type="ARBA" id="ARBA00022741"/>
    </source>
</evidence>
<evidence type="ECO:0000256" key="13">
    <source>
        <dbReference type="ARBA" id="ARBA00047754"/>
    </source>
</evidence>
<dbReference type="Pfam" id="PF02867">
    <property type="entry name" value="Ribonuc_red_lgC"/>
    <property type="match status" value="1"/>
</dbReference>
<sequence>MALAPEQAGIGIRRHYTNADTHPFDQVEWERRDARISNWKTGEVAFEQLGVEFPLGWSLNATNIVAQKYFRGTPDTDEREWSLKQVADRVADTITDWGIRDGYFVSDEEAEAFRAELKFIIITQRAAFNSPVWFNIGVEGVPQQASACFILSVDDKMDSILNWYVEEGTIFKGGSGAGINLSRIRSSKEFLKGGGTASGPVSFMRGADASAGTIKSGGKTRRAAKMVILNVDHPDIEEFIWCKSREEKKARALRDAGFDMDLDGADITSIQYQNANNSVRVTDEFMQAVVDDTDWHLRAVHDGAIVKTIRARDLMRQISQATWECADPGMQFDTTINHWHTACNTGRINGSNPCSEYMHIDNSACNLASINLLRYLGEDGVFDIEAYKHTIEIMFTAQEILVGNADYPTVPIGDNSRKFRQLGLGYANLGALLMALGLPYDSDEGRALAGAITSLMTGHAYATSARTASRMGPFAGYAENAEHMLRVLGQHRAAAATIDEELVPPALLSAAQQSWDTACELAAEVGVRNSQASVLAPTGTIGLMMDCDTTGVEPDLGLVKMKKLVGGGTMSIVNQTIPRALTKLGYTDAQMDEIVAYINENMSILGAPHIKAEHIPVFACSMGDNIIHYTGHIRMMGAVQPFISGAISKTVNMPEDVSVEEVEKIHIEAWQLGIKAVAIYRDNCKVAQPLSASKKDDDEIDPVAGATEVIERVVEKIVYQPIRQKLPRTRVSRTFEFRVADCKGFVTVGEYEDGRPGEIFVRVSKQGSTLAGIMDAFAISVSHGLQYGVPLRSFIEAFTGMRFEPAGMTDDPDIRIANSLMDYLFRRMAIEYLSPEERAELNILTTSERMQPTLPGVDEGIETRQGSEMPVDPPSIESVTTLLTETQTTMVREVKTTNHDAPMCMQCGVTMQRAGSCHACPSCGTTSGCS</sequence>
<reference evidence="18" key="1">
    <citation type="submission" date="2020-05" db="EMBL/GenBank/DDBJ databases">
        <authorList>
            <person name="Chiriac C."/>
            <person name="Salcher M."/>
            <person name="Ghai R."/>
            <person name="Kavagutti S V."/>
        </authorList>
    </citation>
    <scope>NUCLEOTIDE SEQUENCE</scope>
</reference>
<dbReference type="InterPro" id="IPR013678">
    <property type="entry name" value="RNR_2_N"/>
</dbReference>
<accession>A0A6J6JYC9</accession>
<keyword evidence="9" id="KW-1015">Disulfide bond</keyword>
<protein>
    <recommendedName>
        <fullName evidence="4">Vitamin B12-dependent ribonucleotide reductase</fullName>
        <ecNumber evidence="3">1.17.4.1</ecNumber>
    </recommendedName>
    <alternativeName>
        <fullName evidence="12">Ribonucleoside-diphosphate reductase NrdJ</fullName>
    </alternativeName>
</protein>
<keyword evidence="7" id="KW-0547">Nucleotide-binding</keyword>
<evidence type="ECO:0000259" key="14">
    <source>
        <dbReference type="Pfam" id="PF02867"/>
    </source>
</evidence>
<evidence type="ECO:0000256" key="8">
    <source>
        <dbReference type="ARBA" id="ARBA00023002"/>
    </source>
</evidence>
<name>A0A6J6JYC9_9ZZZZ</name>
<evidence type="ECO:0000256" key="2">
    <source>
        <dbReference type="ARBA" id="ARBA00007405"/>
    </source>
</evidence>
<comment type="cofactor">
    <cofactor evidence="1">
        <name>adenosylcob(III)alamin</name>
        <dbReference type="ChEBI" id="CHEBI:18408"/>
    </cofactor>
</comment>
<feature type="domain" description="TSCPD" evidence="16">
    <location>
        <begin position="729"/>
        <end position="830"/>
    </location>
</feature>
<dbReference type="CDD" id="cd02888">
    <property type="entry name" value="RNR_II_dimer"/>
    <property type="match status" value="1"/>
</dbReference>
<dbReference type="PANTHER" id="PTHR43371:SF1">
    <property type="entry name" value="RIBONUCLEOSIDE-DIPHOSPHATE REDUCTASE"/>
    <property type="match status" value="1"/>
</dbReference>
<dbReference type="GO" id="GO:0050897">
    <property type="term" value="F:cobalt ion binding"/>
    <property type="evidence" value="ECO:0007669"/>
    <property type="project" value="InterPro"/>
</dbReference>
<dbReference type="InterPro" id="IPR050862">
    <property type="entry name" value="RdRp_reductase_class-2"/>
</dbReference>
<evidence type="ECO:0000256" key="3">
    <source>
        <dbReference type="ARBA" id="ARBA00012274"/>
    </source>
</evidence>
<evidence type="ECO:0000313" key="18">
    <source>
        <dbReference type="EMBL" id="CAB4641295.1"/>
    </source>
</evidence>
<keyword evidence="8" id="KW-0560">Oxidoreductase</keyword>
<dbReference type="PANTHER" id="PTHR43371">
    <property type="entry name" value="VITAMIN B12-DEPENDENT RIBONUCLEOTIDE REDUCTASE"/>
    <property type="match status" value="1"/>
</dbReference>
<dbReference type="GO" id="GO:0031419">
    <property type="term" value="F:cobalamin binding"/>
    <property type="evidence" value="ECO:0007669"/>
    <property type="project" value="UniProtKB-KW"/>
</dbReference>
<comment type="similarity">
    <text evidence="2">Belongs to the ribonucleoside diphosphate reductase class-2 family.</text>
</comment>